<gene>
    <name evidence="1" type="ORF">SAMN05216323_10899</name>
</gene>
<evidence type="ECO:0000313" key="1">
    <source>
        <dbReference type="EMBL" id="SDD12984.1"/>
    </source>
</evidence>
<accession>A0A1G6S8J2</accession>
<dbReference type="STRING" id="1640674.SAMN05216323_10899"/>
<protein>
    <submittedName>
        <fullName evidence="1">Uncharacterized protein</fullName>
    </submittedName>
</protein>
<proteinExistence type="predicted"/>
<dbReference type="AlphaFoldDB" id="A0A1G6S8J2"/>
<sequence length="156" mass="18138">MKAASLKEIKTELNSLPPDQLVELCVHLTKYKKENKELLTYLLFEADDESVYVQAVKDEINVQFKEVNRSNSYLAKKTIRKILRIANKYTKFSGNRQTEIEVLIHFCLQLKKVGISMPINSTIGNIYLRQFQKIHKLLATLHEDLQADFADELRLL</sequence>
<reference evidence="1 2" key="1">
    <citation type="submission" date="2016-09" db="EMBL/GenBank/DDBJ databases">
        <authorList>
            <person name="Capua I."/>
            <person name="De Benedictis P."/>
            <person name="Joannis T."/>
            <person name="Lombin L.H."/>
            <person name="Cattoli G."/>
        </authorList>
    </citation>
    <scope>NUCLEOTIDE SEQUENCE [LARGE SCALE GENOMIC DNA]</scope>
    <source>
        <strain evidence="1 2">A7P-90m</strain>
    </source>
</reference>
<name>A0A1G6S8J2_9BACT</name>
<dbReference type="EMBL" id="FMYP01000089">
    <property type="protein sequence ID" value="SDD12984.1"/>
    <property type="molecule type" value="Genomic_DNA"/>
</dbReference>
<keyword evidence="2" id="KW-1185">Reference proteome</keyword>
<dbReference type="Proteomes" id="UP000199452">
    <property type="component" value="Unassembled WGS sequence"/>
</dbReference>
<evidence type="ECO:0000313" key="2">
    <source>
        <dbReference type="Proteomes" id="UP000199452"/>
    </source>
</evidence>
<dbReference type="OrthoDB" id="978748at2"/>
<organism evidence="1 2">
    <name type="scientific">Williamwhitmania taraxaci</name>
    <dbReference type="NCBI Taxonomy" id="1640674"/>
    <lineage>
        <taxon>Bacteria</taxon>
        <taxon>Pseudomonadati</taxon>
        <taxon>Bacteroidota</taxon>
        <taxon>Bacteroidia</taxon>
        <taxon>Bacteroidales</taxon>
        <taxon>Williamwhitmaniaceae</taxon>
        <taxon>Williamwhitmania</taxon>
    </lineage>
</organism>
<dbReference type="RefSeq" id="WP_092440766.1">
    <property type="nucleotide sequence ID" value="NZ_FMYP01000089.1"/>
</dbReference>